<evidence type="ECO:0000256" key="1">
    <source>
        <dbReference type="ARBA" id="ARBA00004651"/>
    </source>
</evidence>
<name>A0A1I4X611_PSUAM</name>
<organism evidence="9 10">
    <name type="scientific">Pseudonocardia ammonioxydans</name>
    <dbReference type="NCBI Taxonomy" id="260086"/>
    <lineage>
        <taxon>Bacteria</taxon>
        <taxon>Bacillati</taxon>
        <taxon>Actinomycetota</taxon>
        <taxon>Actinomycetes</taxon>
        <taxon>Pseudonocardiales</taxon>
        <taxon>Pseudonocardiaceae</taxon>
        <taxon>Pseudonocardia</taxon>
    </lineage>
</organism>
<keyword evidence="4 7" id="KW-0812">Transmembrane</keyword>
<dbReference type="SUPFAM" id="SSF161098">
    <property type="entry name" value="MetI-like"/>
    <property type="match status" value="1"/>
</dbReference>
<comment type="subcellular location">
    <subcellularLocation>
        <location evidence="1 7">Cell membrane</location>
        <topology evidence="1 7">Multi-pass membrane protein</topology>
    </subcellularLocation>
</comment>
<evidence type="ECO:0000256" key="4">
    <source>
        <dbReference type="ARBA" id="ARBA00022692"/>
    </source>
</evidence>
<feature type="transmembrane region" description="Helical" evidence="7">
    <location>
        <begin position="151"/>
        <end position="168"/>
    </location>
</feature>
<gene>
    <name evidence="9" type="ORF">SAMN05216207_101062</name>
</gene>
<dbReference type="AlphaFoldDB" id="A0A1I4X611"/>
<feature type="domain" description="ABC transmembrane type-1" evidence="8">
    <location>
        <begin position="86"/>
        <end position="275"/>
    </location>
</feature>
<sequence>MTTTTTRPEAPAAARPARAARPRPGVLFTGLAAVVLGVAAAAPWLLAPADPDAIDLAATLQPPSPTHWFGTDEIGRDLYTRVVHGAGQSLTIGVGAAAVALLLAVLLALAATLAPGPVATATDRVIDVLFAFPTLLLALLLVSVLGPAPQTLVVAVGVGVAPGYARMVRAQLLGARRSPYVEAATALGHRRTRIVARHVLPNALRPLVAVFALSVGQCVVWASSLSFLGLGVAPPASEWGALLEAGRAYVTVAGWLVVLPGLAIVALAVTATALGRALQSHLEPGE</sequence>
<dbReference type="GO" id="GO:0055085">
    <property type="term" value="P:transmembrane transport"/>
    <property type="evidence" value="ECO:0007669"/>
    <property type="project" value="InterPro"/>
</dbReference>
<comment type="similarity">
    <text evidence="7">Belongs to the binding-protein-dependent transport system permease family.</text>
</comment>
<keyword evidence="5 7" id="KW-1133">Transmembrane helix</keyword>
<dbReference type="InterPro" id="IPR000515">
    <property type="entry name" value="MetI-like"/>
</dbReference>
<evidence type="ECO:0000259" key="8">
    <source>
        <dbReference type="PROSITE" id="PS50928"/>
    </source>
</evidence>
<feature type="transmembrane region" description="Helical" evidence="7">
    <location>
        <begin position="90"/>
        <end position="113"/>
    </location>
</feature>
<dbReference type="STRING" id="260086.SAMN05216207_101062"/>
<accession>A0A1I4X611</accession>
<evidence type="ECO:0000256" key="2">
    <source>
        <dbReference type="ARBA" id="ARBA00022448"/>
    </source>
</evidence>
<evidence type="ECO:0000256" key="5">
    <source>
        <dbReference type="ARBA" id="ARBA00022989"/>
    </source>
</evidence>
<feature type="transmembrane region" description="Helical" evidence="7">
    <location>
        <begin position="207"/>
        <end position="232"/>
    </location>
</feature>
<evidence type="ECO:0000256" key="3">
    <source>
        <dbReference type="ARBA" id="ARBA00022475"/>
    </source>
</evidence>
<dbReference type="InterPro" id="IPR035906">
    <property type="entry name" value="MetI-like_sf"/>
</dbReference>
<proteinExistence type="inferred from homology"/>
<evidence type="ECO:0000313" key="9">
    <source>
        <dbReference type="EMBL" id="SFN20963.1"/>
    </source>
</evidence>
<feature type="transmembrane region" description="Helical" evidence="7">
    <location>
        <begin position="252"/>
        <end position="274"/>
    </location>
</feature>
<dbReference type="EMBL" id="FOUY01000010">
    <property type="protein sequence ID" value="SFN20963.1"/>
    <property type="molecule type" value="Genomic_DNA"/>
</dbReference>
<keyword evidence="6 7" id="KW-0472">Membrane</keyword>
<dbReference type="PROSITE" id="PS50928">
    <property type="entry name" value="ABC_TM1"/>
    <property type="match status" value="1"/>
</dbReference>
<dbReference type="RefSeq" id="WP_093341570.1">
    <property type="nucleotide sequence ID" value="NZ_FOUY01000010.1"/>
</dbReference>
<dbReference type="InterPro" id="IPR050366">
    <property type="entry name" value="BP-dependent_transpt_permease"/>
</dbReference>
<dbReference type="OrthoDB" id="3626124at2"/>
<keyword evidence="3" id="KW-1003">Cell membrane</keyword>
<keyword evidence="2 7" id="KW-0813">Transport</keyword>
<feature type="transmembrane region" description="Helical" evidence="7">
    <location>
        <begin position="125"/>
        <end position="145"/>
    </location>
</feature>
<dbReference type="Proteomes" id="UP000199614">
    <property type="component" value="Unassembled WGS sequence"/>
</dbReference>
<dbReference type="Gene3D" id="1.10.3720.10">
    <property type="entry name" value="MetI-like"/>
    <property type="match status" value="1"/>
</dbReference>
<dbReference type="CDD" id="cd06261">
    <property type="entry name" value="TM_PBP2"/>
    <property type="match status" value="1"/>
</dbReference>
<dbReference type="GO" id="GO:0005886">
    <property type="term" value="C:plasma membrane"/>
    <property type="evidence" value="ECO:0007669"/>
    <property type="project" value="UniProtKB-SubCell"/>
</dbReference>
<protein>
    <submittedName>
        <fullName evidence="9">Peptide/nickel transport system permease protein</fullName>
    </submittedName>
</protein>
<feature type="transmembrane region" description="Helical" evidence="7">
    <location>
        <begin position="25"/>
        <end position="46"/>
    </location>
</feature>
<evidence type="ECO:0000256" key="7">
    <source>
        <dbReference type="RuleBase" id="RU363032"/>
    </source>
</evidence>
<dbReference type="Pfam" id="PF00528">
    <property type="entry name" value="BPD_transp_1"/>
    <property type="match status" value="1"/>
</dbReference>
<evidence type="ECO:0000313" key="10">
    <source>
        <dbReference type="Proteomes" id="UP000199614"/>
    </source>
</evidence>
<evidence type="ECO:0000256" key="6">
    <source>
        <dbReference type="ARBA" id="ARBA00023136"/>
    </source>
</evidence>
<dbReference type="PANTHER" id="PTHR43386:SF25">
    <property type="entry name" value="PEPTIDE ABC TRANSPORTER PERMEASE PROTEIN"/>
    <property type="match status" value="1"/>
</dbReference>
<reference evidence="9 10" key="1">
    <citation type="submission" date="2016-10" db="EMBL/GenBank/DDBJ databases">
        <authorList>
            <person name="de Groot N.N."/>
        </authorList>
    </citation>
    <scope>NUCLEOTIDE SEQUENCE [LARGE SCALE GENOMIC DNA]</scope>
    <source>
        <strain evidence="9 10">CGMCC 4.1877</strain>
    </source>
</reference>
<dbReference type="PANTHER" id="PTHR43386">
    <property type="entry name" value="OLIGOPEPTIDE TRANSPORT SYSTEM PERMEASE PROTEIN APPC"/>
    <property type="match status" value="1"/>
</dbReference>
<keyword evidence="10" id="KW-1185">Reference proteome</keyword>